<sequence length="70" mass="8042">MLRRTLFITRETLRNIAILRTTEQLLSSLTVTYLTHHTTAQQTSRTELVSNTSREGRIELCWTEVGAQGH</sequence>
<dbReference type="Proteomes" id="UP000693946">
    <property type="component" value="Linkage Group LG11"/>
</dbReference>
<reference evidence="1 2" key="1">
    <citation type="journal article" date="2021" name="Sci. Rep.">
        <title>Chromosome anchoring in Senegalese sole (Solea senegalensis) reveals sex-associated markers and genome rearrangements in flatfish.</title>
        <authorList>
            <person name="Guerrero-Cozar I."/>
            <person name="Gomez-Garrido J."/>
            <person name="Berbel C."/>
            <person name="Martinez-Blanch J.F."/>
            <person name="Alioto T."/>
            <person name="Claros M.G."/>
            <person name="Gagnaire P.A."/>
            <person name="Manchado M."/>
        </authorList>
    </citation>
    <scope>NUCLEOTIDE SEQUENCE [LARGE SCALE GENOMIC DNA]</scope>
    <source>
        <strain evidence="1">Sse05_10M</strain>
    </source>
</reference>
<organism evidence="1 2">
    <name type="scientific">Solea senegalensis</name>
    <name type="common">Senegalese sole</name>
    <dbReference type="NCBI Taxonomy" id="28829"/>
    <lineage>
        <taxon>Eukaryota</taxon>
        <taxon>Metazoa</taxon>
        <taxon>Chordata</taxon>
        <taxon>Craniata</taxon>
        <taxon>Vertebrata</taxon>
        <taxon>Euteleostomi</taxon>
        <taxon>Actinopterygii</taxon>
        <taxon>Neopterygii</taxon>
        <taxon>Teleostei</taxon>
        <taxon>Neoteleostei</taxon>
        <taxon>Acanthomorphata</taxon>
        <taxon>Carangaria</taxon>
        <taxon>Pleuronectiformes</taxon>
        <taxon>Pleuronectoidei</taxon>
        <taxon>Soleidae</taxon>
        <taxon>Solea</taxon>
    </lineage>
</organism>
<gene>
    <name evidence="1" type="ORF">JOB18_010077</name>
</gene>
<dbReference type="AlphaFoldDB" id="A0AAV6SN75"/>
<comment type="caution">
    <text evidence="1">The sequence shown here is derived from an EMBL/GenBank/DDBJ whole genome shotgun (WGS) entry which is preliminary data.</text>
</comment>
<accession>A0AAV6SN75</accession>
<proteinExistence type="predicted"/>
<evidence type="ECO:0000313" key="2">
    <source>
        <dbReference type="Proteomes" id="UP000693946"/>
    </source>
</evidence>
<keyword evidence="2" id="KW-1185">Reference proteome</keyword>
<dbReference type="EMBL" id="JAGKHQ010000003">
    <property type="protein sequence ID" value="KAG7519490.1"/>
    <property type="molecule type" value="Genomic_DNA"/>
</dbReference>
<evidence type="ECO:0000313" key="1">
    <source>
        <dbReference type="EMBL" id="KAG7519490.1"/>
    </source>
</evidence>
<protein>
    <submittedName>
        <fullName evidence="1">Uncharacterized protein</fullName>
    </submittedName>
</protein>
<name>A0AAV6SN75_SOLSE</name>